<comment type="caution">
    <text evidence="4">The sequence shown here is derived from an EMBL/GenBank/DDBJ whole genome shotgun (WGS) entry which is preliminary data.</text>
</comment>
<evidence type="ECO:0000256" key="1">
    <source>
        <dbReference type="ARBA" id="ARBA00022679"/>
    </source>
</evidence>
<evidence type="ECO:0000256" key="2">
    <source>
        <dbReference type="ARBA" id="ARBA00023315"/>
    </source>
</evidence>
<sequence>MADDPALLHQRVSLHRAVWHPSRITLEAYRRLRAAPTYDPRLDVVVTDLAGAFVAYALGWFDAVTGQGIMEPVGTHPEHRGRGLGRAAVQEVTRRLAERGAGCIMIRTPETNVSACALYTSAGYLRAGALHNYARPEALS</sequence>
<protein>
    <submittedName>
        <fullName evidence="4">GNAT family N-acetyltransferase</fullName>
        <ecNumber evidence="4">2.3.1.-</ecNumber>
    </submittedName>
</protein>
<dbReference type="Pfam" id="PF00583">
    <property type="entry name" value="Acetyltransf_1"/>
    <property type="match status" value="1"/>
</dbReference>
<dbReference type="InterPro" id="IPR000182">
    <property type="entry name" value="GNAT_dom"/>
</dbReference>
<dbReference type="GO" id="GO:0016746">
    <property type="term" value="F:acyltransferase activity"/>
    <property type="evidence" value="ECO:0007669"/>
    <property type="project" value="UniProtKB-KW"/>
</dbReference>
<dbReference type="RefSeq" id="WP_380062104.1">
    <property type="nucleotide sequence ID" value="NZ_JBHSEI010000008.1"/>
</dbReference>
<keyword evidence="5" id="KW-1185">Reference proteome</keyword>
<dbReference type="EC" id="2.3.1.-" evidence="4"/>
<dbReference type="SUPFAM" id="SSF55729">
    <property type="entry name" value="Acyl-CoA N-acyltransferases (Nat)"/>
    <property type="match status" value="1"/>
</dbReference>
<dbReference type="CDD" id="cd04301">
    <property type="entry name" value="NAT_SF"/>
    <property type="match status" value="1"/>
</dbReference>
<keyword evidence="1 4" id="KW-0808">Transferase</keyword>
<dbReference type="PROSITE" id="PS51186">
    <property type="entry name" value="GNAT"/>
    <property type="match status" value="1"/>
</dbReference>
<dbReference type="InterPro" id="IPR016181">
    <property type="entry name" value="Acyl_CoA_acyltransferase"/>
</dbReference>
<keyword evidence="2 4" id="KW-0012">Acyltransferase</keyword>
<evidence type="ECO:0000313" key="4">
    <source>
        <dbReference type="EMBL" id="MFC4639106.1"/>
    </source>
</evidence>
<reference evidence="5" key="1">
    <citation type="journal article" date="2019" name="Int. J. Syst. Evol. Microbiol.">
        <title>The Global Catalogue of Microorganisms (GCM) 10K type strain sequencing project: providing services to taxonomists for standard genome sequencing and annotation.</title>
        <authorList>
            <consortium name="The Broad Institute Genomics Platform"/>
            <consortium name="The Broad Institute Genome Sequencing Center for Infectious Disease"/>
            <person name="Wu L."/>
            <person name="Ma J."/>
        </authorList>
    </citation>
    <scope>NUCLEOTIDE SEQUENCE [LARGE SCALE GENOMIC DNA]</scope>
    <source>
        <strain evidence="5">CCUG 55995</strain>
    </source>
</reference>
<feature type="domain" description="N-acetyltransferase" evidence="3">
    <location>
        <begin position="1"/>
        <end position="140"/>
    </location>
</feature>
<organism evidence="4 5">
    <name type="scientific">Deinococcus hohokamensis</name>
    <dbReference type="NCBI Taxonomy" id="309883"/>
    <lineage>
        <taxon>Bacteria</taxon>
        <taxon>Thermotogati</taxon>
        <taxon>Deinococcota</taxon>
        <taxon>Deinococci</taxon>
        <taxon>Deinococcales</taxon>
        <taxon>Deinococcaceae</taxon>
        <taxon>Deinococcus</taxon>
    </lineage>
</organism>
<dbReference type="EMBL" id="JBHSEI010000008">
    <property type="protein sequence ID" value="MFC4639106.1"/>
    <property type="molecule type" value="Genomic_DNA"/>
</dbReference>
<gene>
    <name evidence="4" type="ORF">ACFO0D_12230</name>
</gene>
<evidence type="ECO:0000313" key="5">
    <source>
        <dbReference type="Proteomes" id="UP001595952"/>
    </source>
</evidence>
<dbReference type="Proteomes" id="UP001595952">
    <property type="component" value="Unassembled WGS sequence"/>
</dbReference>
<evidence type="ECO:0000259" key="3">
    <source>
        <dbReference type="PROSITE" id="PS51186"/>
    </source>
</evidence>
<dbReference type="InterPro" id="IPR050680">
    <property type="entry name" value="YpeA/RimI_acetyltransf"/>
</dbReference>
<proteinExistence type="predicted"/>
<dbReference type="Gene3D" id="3.40.630.30">
    <property type="match status" value="1"/>
</dbReference>
<accession>A0ABV9IC29</accession>
<name>A0ABV9IC29_9DEIO</name>
<dbReference type="PANTHER" id="PTHR43420">
    <property type="entry name" value="ACETYLTRANSFERASE"/>
    <property type="match status" value="1"/>
</dbReference>